<evidence type="ECO:0000256" key="1">
    <source>
        <dbReference type="SAM" id="Phobius"/>
    </source>
</evidence>
<keyword evidence="3" id="KW-1185">Reference proteome</keyword>
<feature type="transmembrane region" description="Helical" evidence="1">
    <location>
        <begin position="200"/>
        <end position="221"/>
    </location>
</feature>
<dbReference type="InterPro" id="IPR007395">
    <property type="entry name" value="Zn_peptidase_2"/>
</dbReference>
<feature type="transmembrane region" description="Helical" evidence="1">
    <location>
        <begin position="146"/>
        <end position="168"/>
    </location>
</feature>
<dbReference type="PANTHER" id="PTHR36434:SF1">
    <property type="entry name" value="MEMBRANE PROTEASE YUGP-RELATED"/>
    <property type="match status" value="1"/>
</dbReference>
<dbReference type="Proteomes" id="UP000181936">
    <property type="component" value="Chromosome"/>
</dbReference>
<keyword evidence="1" id="KW-0472">Membrane</keyword>
<name>A0A1L3MNG5_9BACI</name>
<keyword evidence="1" id="KW-0812">Transmembrane</keyword>
<keyword evidence="1" id="KW-1133">Transmembrane helix</keyword>
<dbReference type="PANTHER" id="PTHR36434">
    <property type="entry name" value="MEMBRANE PROTEASE YUGP-RELATED"/>
    <property type="match status" value="1"/>
</dbReference>
<dbReference type="EMBL" id="CP016020">
    <property type="protein sequence ID" value="APH03890.1"/>
    <property type="molecule type" value="Genomic_DNA"/>
</dbReference>
<dbReference type="RefSeq" id="WP_072578684.1">
    <property type="nucleotide sequence ID" value="NZ_CP016020.1"/>
</dbReference>
<accession>A0A1L3MNG5</accession>
<feature type="transmembrane region" description="Helical" evidence="1">
    <location>
        <begin position="119"/>
        <end position="140"/>
    </location>
</feature>
<dbReference type="KEGG" id="bwh:A9C19_03440"/>
<dbReference type="OrthoDB" id="9784298at2"/>
<evidence type="ECO:0000313" key="2">
    <source>
        <dbReference type="EMBL" id="APH03890.1"/>
    </source>
</evidence>
<sequence length="227" mass="24854">MFFHPLDFLIIIAFGLSLWAQFKVKGNFQKYSQVPASSHMQGAEIARRLLDQNGLYDVKVEHIRGALTDHYDPLKRAVRLSDTVHSHASIAAISVAAHEVGHAIQHSEAYGALVLRHKLFPIVNFTSSIAPFLLIGGFLLGSLNLLGLGIIFFSAVVAFQLITLPVEFNASSRARQLMISEGMISNQEETGVKKVLNAAALTYVAAALLSLLQLLKFVAIFSQGNRE</sequence>
<gene>
    <name evidence="2" type="ORF">A9C19_03440</name>
</gene>
<organism evidence="2 3">
    <name type="scientific">Bacillus weihaiensis</name>
    <dbReference type="NCBI Taxonomy" id="1547283"/>
    <lineage>
        <taxon>Bacteria</taxon>
        <taxon>Bacillati</taxon>
        <taxon>Bacillota</taxon>
        <taxon>Bacilli</taxon>
        <taxon>Bacillales</taxon>
        <taxon>Bacillaceae</taxon>
        <taxon>Bacillus</taxon>
    </lineage>
</organism>
<dbReference type="Pfam" id="PF04298">
    <property type="entry name" value="Zn_peptidase_2"/>
    <property type="match status" value="1"/>
</dbReference>
<dbReference type="STRING" id="1547283.A9C19_03440"/>
<evidence type="ECO:0000313" key="3">
    <source>
        <dbReference type="Proteomes" id="UP000181936"/>
    </source>
</evidence>
<proteinExistence type="predicted"/>
<reference evidence="2 3" key="1">
    <citation type="journal article" date="2016" name="Sci. Rep.">
        <title>Complete genome sequence and transcriptomic analysis of a novel marine strain Bacillus weihaiensis reveals the mechanism of brown algae degradation.</title>
        <authorList>
            <person name="Zhu Y."/>
            <person name="Chen P."/>
            <person name="Bao Y."/>
            <person name="Men Y."/>
            <person name="Zeng Y."/>
            <person name="Yang J."/>
            <person name="Sun J."/>
            <person name="Sun Y."/>
        </authorList>
    </citation>
    <scope>NUCLEOTIDE SEQUENCE [LARGE SCALE GENOMIC DNA]</scope>
    <source>
        <strain evidence="2 3">Alg07</strain>
    </source>
</reference>
<feature type="transmembrane region" description="Helical" evidence="1">
    <location>
        <begin position="6"/>
        <end position="22"/>
    </location>
</feature>
<dbReference type="AlphaFoldDB" id="A0A1L3MNG5"/>
<protein>
    <submittedName>
        <fullName evidence="2">Peptidase</fullName>
    </submittedName>
</protein>